<comment type="function">
    <text evidence="2">Endonuclease that specifically degrades the RNA of RNA-DNA hybrids.</text>
</comment>
<comment type="caution">
    <text evidence="1">Lacks conserved residue(s) required for the propagation of feature annotation.</text>
</comment>
<dbReference type="STRING" id="1470200.PL75_11485"/>
<evidence type="ECO:0000313" key="4">
    <source>
        <dbReference type="EMBL" id="KLT71841.1"/>
    </source>
</evidence>
<sequence>VILSSDCDLAGLTDSKNLSEKKRDMLALAIKEQAVAWCVASASVGEIAQLNILHANMLAMTRKVKGLAIEPQLIRIDG</sequence>
<evidence type="ECO:0000313" key="5">
    <source>
        <dbReference type="Proteomes" id="UP000036027"/>
    </source>
</evidence>
<dbReference type="PROSITE" id="PS51975">
    <property type="entry name" value="RNASE_H_2"/>
    <property type="match status" value="1"/>
</dbReference>
<keyword evidence="5" id="KW-1185">Reference proteome</keyword>
<dbReference type="SUPFAM" id="SSF53098">
    <property type="entry name" value="Ribonuclease H-like"/>
    <property type="match status" value="1"/>
</dbReference>
<name>A0A0J0YNW9_9NEIS</name>
<dbReference type="InterPro" id="IPR024567">
    <property type="entry name" value="RNase_HII/HIII_dom"/>
</dbReference>
<reference evidence="4 5" key="1">
    <citation type="submission" date="2014-11" db="EMBL/GenBank/DDBJ databases">
        <title>Genome of a novel goose pathogen.</title>
        <authorList>
            <person name="Hansen C.M."/>
            <person name="Hueffer K."/>
            <person name="Choi S.C."/>
        </authorList>
    </citation>
    <scope>NUCLEOTIDE SEQUENCE [LARGE SCALE GENOMIC DNA]</scope>
    <source>
        <strain evidence="4 5">KH1503</strain>
    </source>
</reference>
<accession>A0A0J0YNW9</accession>
<comment type="catalytic activity">
    <reaction evidence="2">
        <text>Endonucleolytic cleavage to 5'-phosphomonoester.</text>
        <dbReference type="EC" id="3.1.26.4"/>
    </reaction>
</comment>
<dbReference type="Proteomes" id="UP000036027">
    <property type="component" value="Unassembled WGS sequence"/>
</dbReference>
<dbReference type="EMBL" id="JTDO01000217">
    <property type="protein sequence ID" value="KLT71841.1"/>
    <property type="molecule type" value="Genomic_DNA"/>
</dbReference>
<evidence type="ECO:0000256" key="2">
    <source>
        <dbReference type="RuleBase" id="RU003515"/>
    </source>
</evidence>
<dbReference type="GO" id="GO:0004523">
    <property type="term" value="F:RNA-DNA hybrid ribonuclease activity"/>
    <property type="evidence" value="ECO:0007669"/>
    <property type="project" value="UniProtKB-EC"/>
</dbReference>
<dbReference type="InterPro" id="IPR012337">
    <property type="entry name" value="RNaseH-like_sf"/>
</dbReference>
<comment type="caution">
    <text evidence="4">The sequence shown here is derived from an EMBL/GenBank/DDBJ whole genome shotgun (WGS) entry which is preliminary data.</text>
</comment>
<dbReference type="GO" id="GO:0003723">
    <property type="term" value="F:RNA binding"/>
    <property type="evidence" value="ECO:0007669"/>
    <property type="project" value="UniProtKB-UniRule"/>
</dbReference>
<keyword evidence="2" id="KW-0540">Nuclease</keyword>
<protein>
    <recommendedName>
        <fullName evidence="2">Ribonuclease</fullName>
        <ecNumber evidence="2">3.1.26.4</ecNumber>
    </recommendedName>
</protein>
<evidence type="ECO:0000259" key="3">
    <source>
        <dbReference type="PROSITE" id="PS51975"/>
    </source>
</evidence>
<proteinExistence type="inferred from homology"/>
<feature type="domain" description="RNase H type-2" evidence="3">
    <location>
        <begin position="1"/>
        <end position="78"/>
    </location>
</feature>
<dbReference type="EC" id="3.1.26.4" evidence="2"/>
<evidence type="ECO:0000256" key="1">
    <source>
        <dbReference type="PROSITE-ProRule" id="PRU01319"/>
    </source>
</evidence>
<dbReference type="Gene3D" id="3.30.420.10">
    <property type="entry name" value="Ribonuclease H-like superfamily/Ribonuclease H"/>
    <property type="match status" value="1"/>
</dbReference>
<dbReference type="AlphaFoldDB" id="A0A0J0YNW9"/>
<gene>
    <name evidence="4" type="primary">rnhB</name>
    <name evidence="4" type="ORF">PL75_11485</name>
</gene>
<dbReference type="InterPro" id="IPR036397">
    <property type="entry name" value="RNaseH_sf"/>
</dbReference>
<comment type="similarity">
    <text evidence="2">Belongs to the RNase HII family.</text>
</comment>
<feature type="non-terminal residue" evidence="4">
    <location>
        <position position="78"/>
    </location>
</feature>
<keyword evidence="2" id="KW-0255">Endonuclease</keyword>
<dbReference type="Pfam" id="PF01351">
    <property type="entry name" value="RNase_HII"/>
    <property type="match status" value="1"/>
</dbReference>
<organism evidence="4 5">
    <name type="scientific">Neisseria arctica</name>
    <dbReference type="NCBI Taxonomy" id="1470200"/>
    <lineage>
        <taxon>Bacteria</taxon>
        <taxon>Pseudomonadati</taxon>
        <taxon>Pseudomonadota</taxon>
        <taxon>Betaproteobacteria</taxon>
        <taxon>Neisseriales</taxon>
        <taxon>Neisseriaceae</taxon>
        <taxon>Neisseria</taxon>
    </lineage>
</organism>
<keyword evidence="2 4" id="KW-0378">Hydrolase</keyword>
<feature type="non-terminal residue" evidence="4">
    <location>
        <position position="1"/>
    </location>
</feature>